<reference evidence="2" key="1">
    <citation type="submission" date="2015-10" db="EMBL/GenBank/DDBJ databases">
        <title>Comparative analysis of sym-gene organization in Rhizobium leguminosarum bv. viciae strains, isolated from different host plants and demonstrating clear differences in symbiotic specificity.</title>
        <authorList>
            <person name="Chirak E.R."/>
            <person name="Kimeklis A.K."/>
            <person name="Andronov E.E."/>
        </authorList>
    </citation>
    <scope>NUCLEOTIDE SEQUENCE</scope>
    <source>
        <strain evidence="2">Vaf12</strain>
    </source>
</reference>
<protein>
    <submittedName>
        <fullName evidence="2">Mobile element protein</fullName>
    </submittedName>
</protein>
<evidence type="ECO:0000313" key="2">
    <source>
        <dbReference type="EMBL" id="ALU64547.1"/>
    </source>
</evidence>
<proteinExistence type="predicted"/>
<accession>A0A0U3ICC3</accession>
<dbReference type="Pfam" id="PF13610">
    <property type="entry name" value="DDE_Tnp_IS240"/>
    <property type="match status" value="1"/>
</dbReference>
<dbReference type="AlphaFoldDB" id="A0A0U3ICC3"/>
<dbReference type="EMBL" id="KT944070">
    <property type="protein sequence ID" value="ALU64547.1"/>
    <property type="molecule type" value="Genomic_DNA"/>
</dbReference>
<organism evidence="2">
    <name type="scientific">Rhizobium leguminosarum bv. viciae</name>
    <dbReference type="NCBI Taxonomy" id="387"/>
    <lineage>
        <taxon>Bacteria</taxon>
        <taxon>Pseudomonadati</taxon>
        <taxon>Pseudomonadota</taxon>
        <taxon>Alphaproteobacteria</taxon>
        <taxon>Hyphomicrobiales</taxon>
        <taxon>Rhizobiaceae</taxon>
        <taxon>Rhizobium/Agrobacterium group</taxon>
        <taxon>Rhizobium</taxon>
    </lineage>
</organism>
<sequence>MWPAKQAKPLFDYRQVGYLYRAIDKHGNPVDFLLTAKRDLDAAKRFFRKMLKDEPCWHRQRSALTVPIRSHRRSKRRLTMGFSIRTRCIMSPSIFSRASRATISG</sequence>
<feature type="domain" description="DDE" evidence="1">
    <location>
        <begin position="15"/>
        <end position="78"/>
    </location>
</feature>
<name>A0A0U3ICC3_RHILV</name>
<evidence type="ECO:0000259" key="1">
    <source>
        <dbReference type="Pfam" id="PF13610"/>
    </source>
</evidence>
<dbReference type="InterPro" id="IPR032874">
    <property type="entry name" value="DDE_dom"/>
</dbReference>